<name>A0AAN8IS78_TRICO</name>
<proteinExistence type="predicted"/>
<evidence type="ECO:0000313" key="2">
    <source>
        <dbReference type="EMBL" id="KAK5984016.1"/>
    </source>
</evidence>
<gene>
    <name evidence="2" type="ORF">GCK32_005345</name>
</gene>
<dbReference type="EMBL" id="WIXE01003356">
    <property type="protein sequence ID" value="KAK5984016.1"/>
    <property type="molecule type" value="Genomic_DNA"/>
</dbReference>
<protein>
    <submittedName>
        <fullName evidence="2">Uncharacterized protein</fullName>
    </submittedName>
</protein>
<dbReference type="Proteomes" id="UP001331761">
    <property type="component" value="Unassembled WGS sequence"/>
</dbReference>
<keyword evidence="3" id="KW-1185">Reference proteome</keyword>
<evidence type="ECO:0000313" key="3">
    <source>
        <dbReference type="Proteomes" id="UP001331761"/>
    </source>
</evidence>
<accession>A0AAN8IS78</accession>
<feature type="region of interest" description="Disordered" evidence="1">
    <location>
        <begin position="1"/>
        <end position="76"/>
    </location>
</feature>
<sequence>MRPAIPNEQWAPSNRRGIPDGQWPPPRGGSSGNLRDAGGIRRQAAWSFHSEQASRSQPSWSERDEPVRGSSGGSYGDVMKRVMEAVIPKSDPVQRLLPVTSDDFPPAAGNRKILREKVPERDDPVEQVIAAGGCDEQEMVSKIRGELEKMKREDWVGYEILLKAVKAINDPASGSMRNSLLANASPAVRSLSTNKLFV</sequence>
<feature type="compositionally biased region" description="Polar residues" evidence="1">
    <location>
        <begin position="49"/>
        <end position="60"/>
    </location>
</feature>
<comment type="caution">
    <text evidence="2">The sequence shown here is derived from an EMBL/GenBank/DDBJ whole genome shotgun (WGS) entry which is preliminary data.</text>
</comment>
<organism evidence="2 3">
    <name type="scientific">Trichostrongylus colubriformis</name>
    <name type="common">Black scour worm</name>
    <dbReference type="NCBI Taxonomy" id="6319"/>
    <lineage>
        <taxon>Eukaryota</taxon>
        <taxon>Metazoa</taxon>
        <taxon>Ecdysozoa</taxon>
        <taxon>Nematoda</taxon>
        <taxon>Chromadorea</taxon>
        <taxon>Rhabditida</taxon>
        <taxon>Rhabditina</taxon>
        <taxon>Rhabditomorpha</taxon>
        <taxon>Strongyloidea</taxon>
        <taxon>Trichostrongylidae</taxon>
        <taxon>Trichostrongylus</taxon>
    </lineage>
</organism>
<evidence type="ECO:0000256" key="1">
    <source>
        <dbReference type="SAM" id="MobiDB-lite"/>
    </source>
</evidence>
<dbReference type="AlphaFoldDB" id="A0AAN8IS78"/>
<reference evidence="2 3" key="1">
    <citation type="submission" date="2019-10" db="EMBL/GenBank/DDBJ databases">
        <title>Assembly and Annotation for the nematode Trichostrongylus colubriformis.</title>
        <authorList>
            <person name="Martin J."/>
        </authorList>
    </citation>
    <scope>NUCLEOTIDE SEQUENCE [LARGE SCALE GENOMIC DNA]</scope>
    <source>
        <strain evidence="2">G859</strain>
        <tissue evidence="2">Whole worm</tissue>
    </source>
</reference>